<reference evidence="2 3" key="1">
    <citation type="journal article" date="2023" name="Sci. Data">
        <title>Genome assembly of the Korean intertidal mud-creeper Batillaria attramentaria.</title>
        <authorList>
            <person name="Patra A.K."/>
            <person name="Ho P.T."/>
            <person name="Jun S."/>
            <person name="Lee S.J."/>
            <person name="Kim Y."/>
            <person name="Won Y.J."/>
        </authorList>
    </citation>
    <scope>NUCLEOTIDE SEQUENCE [LARGE SCALE GENOMIC DNA]</scope>
    <source>
        <strain evidence="2">Wonlab-2016</strain>
    </source>
</reference>
<protein>
    <submittedName>
        <fullName evidence="2">Uncharacterized protein</fullName>
    </submittedName>
</protein>
<comment type="caution">
    <text evidence="2">The sequence shown here is derived from an EMBL/GenBank/DDBJ whole genome shotgun (WGS) entry which is preliminary data.</text>
</comment>
<feature type="region of interest" description="Disordered" evidence="1">
    <location>
        <begin position="151"/>
        <end position="203"/>
    </location>
</feature>
<sequence>MEVVFPVVVKTLVEGVLWSGTAKEYYNSPGGHQPTANGGVPGMKPHTQHPQQQSYDNPGMDLHDTLDPGGAAAGSSSLPLSPSRLPDGRQNAYPGSEPPSYWNLNAHHYGNRNDTSFDSQQERQMFENELNRRNDMMLYGRADGYRGQETITMHGRPQSPTKGKYIDLDDRKDPSLQSQESGYSTGDPNKPKKTFNFSWRPPRPFSARRRILSRMRKKQKSQPHPRFSHSPPGHTCGLPCCSDNIHIHVKPPAPRYGCMPVPYKQADLENNFTFRRNQLITGRPSLSSKFFSLQTPGGAKGRARSQLPRFHDDHGIEDGRTDDEDDPEASTSAASENLHKYKASIETDTDAAAGNPQPYLDRIDYDRTSVIRVPVRHLRPWECFHKREIILPDLPSTRVVWCFWTTGLARATMTRALGE</sequence>
<dbReference type="Proteomes" id="UP001519460">
    <property type="component" value="Unassembled WGS sequence"/>
</dbReference>
<feature type="compositionally biased region" description="Polar residues" evidence="1">
    <location>
        <begin position="175"/>
        <end position="187"/>
    </location>
</feature>
<accession>A0ABD0L6K2</accession>
<dbReference type="EMBL" id="JACVVK020000077">
    <property type="protein sequence ID" value="KAK7495224.1"/>
    <property type="molecule type" value="Genomic_DNA"/>
</dbReference>
<keyword evidence="3" id="KW-1185">Reference proteome</keyword>
<dbReference type="AlphaFoldDB" id="A0ABD0L6K2"/>
<gene>
    <name evidence="2" type="ORF">BaRGS_00013634</name>
</gene>
<evidence type="ECO:0000313" key="2">
    <source>
        <dbReference type="EMBL" id="KAK7495224.1"/>
    </source>
</evidence>
<evidence type="ECO:0000313" key="3">
    <source>
        <dbReference type="Proteomes" id="UP001519460"/>
    </source>
</evidence>
<feature type="region of interest" description="Disordered" evidence="1">
    <location>
        <begin position="290"/>
        <end position="338"/>
    </location>
</feature>
<proteinExistence type="predicted"/>
<organism evidence="2 3">
    <name type="scientific">Batillaria attramentaria</name>
    <dbReference type="NCBI Taxonomy" id="370345"/>
    <lineage>
        <taxon>Eukaryota</taxon>
        <taxon>Metazoa</taxon>
        <taxon>Spiralia</taxon>
        <taxon>Lophotrochozoa</taxon>
        <taxon>Mollusca</taxon>
        <taxon>Gastropoda</taxon>
        <taxon>Caenogastropoda</taxon>
        <taxon>Sorbeoconcha</taxon>
        <taxon>Cerithioidea</taxon>
        <taxon>Batillariidae</taxon>
        <taxon>Batillaria</taxon>
    </lineage>
</organism>
<feature type="non-terminal residue" evidence="2">
    <location>
        <position position="419"/>
    </location>
</feature>
<feature type="compositionally biased region" description="Basic and acidic residues" evidence="1">
    <location>
        <begin position="164"/>
        <end position="174"/>
    </location>
</feature>
<feature type="region of interest" description="Disordered" evidence="1">
    <location>
        <begin position="26"/>
        <end position="100"/>
    </location>
</feature>
<feature type="compositionally biased region" description="Basic and acidic residues" evidence="1">
    <location>
        <begin position="309"/>
        <end position="319"/>
    </location>
</feature>
<evidence type="ECO:0000256" key="1">
    <source>
        <dbReference type="SAM" id="MobiDB-lite"/>
    </source>
</evidence>
<feature type="compositionally biased region" description="Low complexity" evidence="1">
    <location>
        <begin position="67"/>
        <end position="89"/>
    </location>
</feature>
<name>A0ABD0L6K2_9CAEN</name>